<feature type="region of interest" description="Disordered" evidence="1">
    <location>
        <begin position="232"/>
        <end position="253"/>
    </location>
</feature>
<feature type="compositionally biased region" description="Acidic residues" evidence="1">
    <location>
        <begin position="13"/>
        <end position="22"/>
    </location>
</feature>
<evidence type="ECO:0000313" key="4">
    <source>
        <dbReference type="Proteomes" id="UP000747399"/>
    </source>
</evidence>
<protein>
    <submittedName>
        <fullName evidence="3">Uncharacterized protein</fullName>
    </submittedName>
</protein>
<dbReference type="EMBL" id="BNCO01000061">
    <property type="protein sequence ID" value="GIL63898.1"/>
    <property type="molecule type" value="Genomic_DNA"/>
</dbReference>
<keyword evidence="2" id="KW-1133">Transmembrane helix</keyword>
<feature type="transmembrane region" description="Helical" evidence="2">
    <location>
        <begin position="279"/>
        <end position="298"/>
    </location>
</feature>
<dbReference type="Proteomes" id="UP000747399">
    <property type="component" value="Unassembled WGS sequence"/>
</dbReference>
<proteinExistence type="predicted"/>
<organism evidence="3 4">
    <name type="scientific">Volvox africanus</name>
    <dbReference type="NCBI Taxonomy" id="51714"/>
    <lineage>
        <taxon>Eukaryota</taxon>
        <taxon>Viridiplantae</taxon>
        <taxon>Chlorophyta</taxon>
        <taxon>core chlorophytes</taxon>
        <taxon>Chlorophyceae</taxon>
        <taxon>CS clade</taxon>
        <taxon>Chlamydomonadales</taxon>
        <taxon>Volvocaceae</taxon>
        <taxon>Volvox</taxon>
    </lineage>
</organism>
<feature type="compositionally biased region" description="Low complexity" evidence="1">
    <location>
        <begin position="232"/>
        <end position="249"/>
    </location>
</feature>
<evidence type="ECO:0000313" key="3">
    <source>
        <dbReference type="EMBL" id="GIL63898.1"/>
    </source>
</evidence>
<reference evidence="3" key="1">
    <citation type="journal article" date="2021" name="Proc. Natl. Acad. Sci. U.S.A.">
        <title>Three genomes in the algal genus Volvox reveal the fate of a haploid sex-determining region after a transition to homothallism.</title>
        <authorList>
            <person name="Yamamoto K."/>
            <person name="Hamaji T."/>
            <person name="Kawai-Toyooka H."/>
            <person name="Matsuzaki R."/>
            <person name="Takahashi F."/>
            <person name="Nishimura Y."/>
            <person name="Kawachi M."/>
            <person name="Noguchi H."/>
            <person name="Minakuchi Y."/>
            <person name="Umen J.G."/>
            <person name="Toyoda A."/>
            <person name="Nozaki H."/>
        </authorList>
    </citation>
    <scope>NUCLEOTIDE SEQUENCE</scope>
    <source>
        <strain evidence="3">NIES-3780</strain>
    </source>
</reference>
<feature type="region of interest" description="Disordered" evidence="1">
    <location>
        <begin position="1"/>
        <end position="22"/>
    </location>
</feature>
<comment type="caution">
    <text evidence="3">The sequence shown here is derived from an EMBL/GenBank/DDBJ whole genome shotgun (WGS) entry which is preliminary data.</text>
</comment>
<keyword evidence="4" id="KW-1185">Reference proteome</keyword>
<accession>A0A8J4F738</accession>
<sequence>MDPDSEVIQVDSDHDDSDDEEAIDLSDSKGALFGAPQQVFIVRALSKAMTGFRPSVMCEGFLAELSKSSSGYILAPLGRDQQLSFKYEPPSPKFSRKRPSCVSYRLQLLHGSQFLYSLRGLPKVLRCQRSVHALEWGPVHLVFASAADLDTFLATLKYVDVEEMAALGQPMTPGGAVVEPRRHSSGLVAVSAEGSTHGNDGFGGSAAREGSSGGGMQWAAAAAKLLAAEVEGAESNEAAGEEGTATAGGRPSPEIPAGVTSLGFFNWLRSDVILGTTPFLAATAGAVVLVATIAAVLISRRFGRGIGHSGKSV</sequence>
<name>A0A8J4F738_9CHLO</name>
<keyword evidence="2" id="KW-0812">Transmembrane</keyword>
<dbReference type="AlphaFoldDB" id="A0A8J4F738"/>
<gene>
    <name evidence="3" type="ORF">Vafri_17913</name>
</gene>
<evidence type="ECO:0000256" key="1">
    <source>
        <dbReference type="SAM" id="MobiDB-lite"/>
    </source>
</evidence>
<keyword evidence="2" id="KW-0472">Membrane</keyword>
<evidence type="ECO:0000256" key="2">
    <source>
        <dbReference type="SAM" id="Phobius"/>
    </source>
</evidence>